<sequence>MTNRNLKILLPDSYKYHISKLYEGYHSGYPMVRADIDLLISAIQKVSSGLANRNITAVEITWTLEDMNHVLTRLSEWEIAKTLEGNRDAKVFIDALKQYFSDLQLALDEQEQ</sequence>
<proteinExistence type="predicted"/>
<evidence type="ECO:0000313" key="1">
    <source>
        <dbReference type="EMBL" id="OUJ68982.1"/>
    </source>
</evidence>
<reference evidence="1 2" key="1">
    <citation type="submission" date="2017-01" db="EMBL/GenBank/DDBJ databases">
        <title>A new Hymenobacter.</title>
        <authorList>
            <person name="Liang Y."/>
            <person name="Feng F."/>
        </authorList>
    </citation>
    <scope>NUCLEOTIDE SEQUENCE [LARGE SCALE GENOMIC DNA]</scope>
    <source>
        <strain evidence="1">MIMBbqt21</strain>
    </source>
</reference>
<dbReference type="RefSeq" id="WP_086597249.1">
    <property type="nucleotide sequence ID" value="NZ_MTSE01000040.1"/>
</dbReference>
<gene>
    <name evidence="1" type="ORF">BXP70_27135</name>
</gene>
<comment type="caution">
    <text evidence="1">The sequence shown here is derived from an EMBL/GenBank/DDBJ whole genome shotgun (WGS) entry which is preliminary data.</text>
</comment>
<accession>A0A243W5N5</accession>
<evidence type="ECO:0000313" key="2">
    <source>
        <dbReference type="Proteomes" id="UP000194873"/>
    </source>
</evidence>
<dbReference type="AlphaFoldDB" id="A0A243W5N5"/>
<dbReference type="EMBL" id="MTSE01000040">
    <property type="protein sequence ID" value="OUJ68982.1"/>
    <property type="molecule type" value="Genomic_DNA"/>
</dbReference>
<dbReference type="OrthoDB" id="5540871at2"/>
<name>A0A243W5N5_9BACT</name>
<keyword evidence="2" id="KW-1185">Reference proteome</keyword>
<dbReference type="Proteomes" id="UP000194873">
    <property type="component" value="Unassembled WGS sequence"/>
</dbReference>
<protein>
    <submittedName>
        <fullName evidence="1">Uncharacterized protein</fullName>
    </submittedName>
</protein>
<organism evidence="1 2">
    <name type="scientific">Hymenobacter crusticola</name>
    <dbReference type="NCBI Taxonomy" id="1770526"/>
    <lineage>
        <taxon>Bacteria</taxon>
        <taxon>Pseudomonadati</taxon>
        <taxon>Bacteroidota</taxon>
        <taxon>Cytophagia</taxon>
        <taxon>Cytophagales</taxon>
        <taxon>Hymenobacteraceae</taxon>
        <taxon>Hymenobacter</taxon>
    </lineage>
</organism>